<evidence type="ECO:0000259" key="1">
    <source>
        <dbReference type="Pfam" id="PF14683"/>
    </source>
</evidence>
<comment type="caution">
    <text evidence="2">The sequence shown here is derived from an EMBL/GenBank/DDBJ whole genome shotgun (WGS) entry which is preliminary data.</text>
</comment>
<organism evidence="2 3">
    <name type="scientific">Lactobacillus paragasseri JV-V03</name>
    <dbReference type="NCBI Taxonomy" id="525326"/>
    <lineage>
        <taxon>Bacteria</taxon>
        <taxon>Bacillati</taxon>
        <taxon>Bacillota</taxon>
        <taxon>Bacilli</taxon>
        <taxon>Lactobacillales</taxon>
        <taxon>Lactobacillaceae</taxon>
        <taxon>Lactobacillus</taxon>
    </lineage>
</organism>
<keyword evidence="2" id="KW-0456">Lyase</keyword>
<accession>A0AA87DJM6</accession>
<dbReference type="InterPro" id="IPR051850">
    <property type="entry name" value="Polysacch_Lyase_4"/>
</dbReference>
<sequence length="563" mass="65427">MLSKLKDHIEDSNKELSLSNNEVQITFTKQGYVTKLLYKGKNVLEDLAGEPHDPDKNYSFYCDYHMDGKTRHMHIDQTKTIENNDQMIHVAFIDSKSELGIEYHIILKNNDSGIYSYVKAWNNTDHPLKVNELRTVYRFNQGLFNWSTNGVRFGRQPSSKEMLRGKKLQDETYRMKRGALFSNSQIYSKYDYAGYYKDTDFWGQAGDNFGAWLITPDKSFYGSGPLNQDLMIHYDVLILNYLFSEHFGKGLNVLPTDFKKMYGPWCLYLNNGSFEDVVKRSKKEKQAWPYSWLDDLDYPLELSNVIGQIGSAVSKKYEIILISNPKDKKIFIEQQNSNTYYVETDKNGKFSLKNIRPDSYSLYAYALDGTDLDEHLLIKDISINQRKIDLGEFEIHPSTKSIWQIGYPSHTTDGFKYSDQLRNYVWQELVPNNLTYRIDKNDDWYYLQNDSGKWNIEFSSNNLSNKNLLLKVALAGATQKQMDQGNGVLININLNGKKIFSERFENDRAAYRSALKSGRYHLIIVLITYNQLKQNQVNTISFTTDGYLMYDAIQLGEECKSNE</sequence>
<dbReference type="SUPFAM" id="SSF49785">
    <property type="entry name" value="Galactose-binding domain-like"/>
    <property type="match status" value="1"/>
</dbReference>
<dbReference type="EC" id="4.2.2.-" evidence="2"/>
<dbReference type="Pfam" id="PF14683">
    <property type="entry name" value="CBM-like"/>
    <property type="match status" value="1"/>
</dbReference>
<dbReference type="CDD" id="cd10320">
    <property type="entry name" value="RGL4_N"/>
    <property type="match status" value="1"/>
</dbReference>
<dbReference type="RefSeq" id="WP_003649267.1">
    <property type="nucleotide sequence ID" value="NZ_CP040500.1"/>
</dbReference>
<dbReference type="InterPro" id="IPR029411">
    <property type="entry name" value="RG-lyase_III"/>
</dbReference>
<dbReference type="PANTHER" id="PTHR32018:SF1">
    <property type="entry name" value="RHAMNOGALACTURONAN ENDOLYASE"/>
    <property type="match status" value="1"/>
</dbReference>
<protein>
    <submittedName>
        <fullName evidence="2">Rhamnogalacturonate lyase</fullName>
        <ecNumber evidence="2">4.2.2.-</ecNumber>
    </submittedName>
</protein>
<evidence type="ECO:0000313" key="3">
    <source>
        <dbReference type="Proteomes" id="UP000003672"/>
    </source>
</evidence>
<feature type="domain" description="Rhamnogalacturonan lyase" evidence="1">
    <location>
        <begin position="402"/>
        <end position="555"/>
    </location>
</feature>
<evidence type="ECO:0000313" key="2">
    <source>
        <dbReference type="EMBL" id="EFJ70650.1"/>
    </source>
</evidence>
<dbReference type="PANTHER" id="PTHR32018">
    <property type="entry name" value="RHAMNOGALACTURONATE LYASE FAMILY PROTEIN"/>
    <property type="match status" value="1"/>
</dbReference>
<dbReference type="Gene3D" id="2.60.40.1120">
    <property type="entry name" value="Carboxypeptidase-like, regulatory domain"/>
    <property type="match status" value="1"/>
</dbReference>
<proteinExistence type="predicted"/>
<gene>
    <name evidence="2" type="primary">rhiE</name>
    <name evidence="2" type="ORF">HMPREF0514_11094</name>
</gene>
<dbReference type="InterPro" id="IPR014718">
    <property type="entry name" value="GH-type_carb-bd"/>
</dbReference>
<dbReference type="InterPro" id="IPR008979">
    <property type="entry name" value="Galactose-bd-like_sf"/>
</dbReference>
<dbReference type="SUPFAM" id="SSF74650">
    <property type="entry name" value="Galactose mutarotase-like"/>
    <property type="match status" value="1"/>
</dbReference>
<dbReference type="Gene3D" id="2.60.120.260">
    <property type="entry name" value="Galactose-binding domain-like"/>
    <property type="match status" value="1"/>
</dbReference>
<dbReference type="GO" id="GO:0030246">
    <property type="term" value="F:carbohydrate binding"/>
    <property type="evidence" value="ECO:0007669"/>
    <property type="project" value="InterPro"/>
</dbReference>
<dbReference type="GO" id="GO:0016829">
    <property type="term" value="F:lyase activity"/>
    <property type="evidence" value="ECO:0007669"/>
    <property type="project" value="UniProtKB-KW"/>
</dbReference>
<dbReference type="InterPro" id="IPR011013">
    <property type="entry name" value="Gal_mutarotase_sf_dom"/>
</dbReference>
<dbReference type="EMBL" id="ACGO02000001">
    <property type="protein sequence ID" value="EFJ70650.1"/>
    <property type="molecule type" value="Genomic_DNA"/>
</dbReference>
<dbReference type="GO" id="GO:0005975">
    <property type="term" value="P:carbohydrate metabolic process"/>
    <property type="evidence" value="ECO:0007669"/>
    <property type="project" value="InterPro"/>
</dbReference>
<reference evidence="2 3" key="1">
    <citation type="submission" date="2010-06" db="EMBL/GenBank/DDBJ databases">
        <authorList>
            <person name="Muzny D."/>
            <person name="Qin X."/>
            <person name="Buhay C."/>
            <person name="Dugan-Rocha S."/>
            <person name="Ding Y."/>
            <person name="Chen G."/>
            <person name="Hawes A."/>
            <person name="Holder M."/>
            <person name="Jhangiani S."/>
            <person name="Johnson A."/>
            <person name="Khan Z."/>
            <person name="Li Z."/>
            <person name="Liu W."/>
            <person name="Liu X."/>
            <person name="Perez L."/>
            <person name="Shen H."/>
            <person name="Wang Q."/>
            <person name="Watt J."/>
            <person name="Xi L."/>
            <person name="Xin Y."/>
            <person name="Zhou J."/>
            <person name="Deng J."/>
            <person name="Jiang H."/>
            <person name="Liu Y."/>
            <person name="Qu J."/>
            <person name="Song X.-Z."/>
            <person name="Zhang L."/>
            <person name="Villasana D."/>
            <person name="Johnson A."/>
            <person name="Liu J."/>
            <person name="Liyanage D."/>
            <person name="Lorensuhewa L."/>
            <person name="Robinson T."/>
            <person name="Song A."/>
            <person name="Song B.-B."/>
            <person name="Dinh H."/>
            <person name="Thornton R."/>
            <person name="Coyle M."/>
            <person name="Francisco L."/>
            <person name="Jackson L."/>
            <person name="Javaid M."/>
            <person name="Korchina V."/>
            <person name="Kovar C."/>
            <person name="Mata R."/>
            <person name="Mathew T."/>
            <person name="Ngo R."/>
            <person name="Nguyen L."/>
            <person name="Nguyen N."/>
            <person name="Okwuonu G."/>
            <person name="Ongeri F."/>
            <person name="Pham C."/>
            <person name="Simmons D."/>
            <person name="Wilczek-Boney K."/>
            <person name="Hale W."/>
            <person name="Jakkamsetti A."/>
            <person name="Pham P."/>
            <person name="Ruth R."/>
            <person name="San Lucas F."/>
            <person name="Warren J."/>
            <person name="Zhang J."/>
            <person name="Zhao Z."/>
            <person name="Zhou C."/>
            <person name="Zhu D."/>
            <person name="Lee S."/>
            <person name="Bess C."/>
            <person name="Blankenburg K."/>
            <person name="Forbes L."/>
            <person name="Fu Q."/>
            <person name="Gubbala S."/>
            <person name="Hirani K."/>
            <person name="Jayaseelan J.C."/>
            <person name="Lara F."/>
            <person name="Munidasa M."/>
            <person name="Palculict T."/>
            <person name="Patil S."/>
            <person name="Pu L.-L."/>
            <person name="Saada N."/>
            <person name="Tang L."/>
            <person name="Weissenberger G."/>
            <person name="Zhu Y."/>
            <person name="Hemphill L."/>
            <person name="Shang Y."/>
            <person name="Youmans B."/>
            <person name="Ayvaz T."/>
            <person name="Ross M."/>
            <person name="Santibanez J."/>
            <person name="Aqrawi P."/>
            <person name="Gross S."/>
            <person name="Joshi V."/>
            <person name="Fowler G."/>
            <person name="Nazareth L."/>
            <person name="Reid J."/>
            <person name="Worley K."/>
            <person name="Petrosino J."/>
            <person name="Highlander S."/>
            <person name="Gibbs R."/>
        </authorList>
    </citation>
    <scope>NUCLEOTIDE SEQUENCE [LARGE SCALE GENOMIC DNA]</scope>
    <source>
        <strain evidence="2 3">JV-V03</strain>
    </source>
</reference>
<dbReference type="Proteomes" id="UP000003672">
    <property type="component" value="Unassembled WGS sequence"/>
</dbReference>
<name>A0AA87DJM6_9LACO</name>
<dbReference type="Gene3D" id="2.70.98.10">
    <property type="match status" value="1"/>
</dbReference>
<dbReference type="AlphaFoldDB" id="A0AA87DJM6"/>